<feature type="site" description="Deprotonates C-terminal active site Cys" evidence="7">
    <location>
        <position position="18"/>
    </location>
</feature>
<dbReference type="AlphaFoldDB" id="A0A917DT33"/>
<dbReference type="PROSITE" id="PS00194">
    <property type="entry name" value="THIOREDOXIN_1"/>
    <property type="match status" value="1"/>
</dbReference>
<dbReference type="InterPro" id="IPR017937">
    <property type="entry name" value="Thioredoxin_CS"/>
</dbReference>
<gene>
    <name evidence="10" type="ORF">GCM10011514_30100</name>
</gene>
<dbReference type="InterPro" id="IPR036249">
    <property type="entry name" value="Thioredoxin-like_sf"/>
</dbReference>
<feature type="site" description="Contributes to redox potential value" evidence="7">
    <location>
        <position position="26"/>
    </location>
</feature>
<evidence type="ECO:0000256" key="1">
    <source>
        <dbReference type="ARBA" id="ARBA00008987"/>
    </source>
</evidence>
<evidence type="ECO:0000256" key="3">
    <source>
        <dbReference type="ARBA" id="ARBA00022982"/>
    </source>
</evidence>
<evidence type="ECO:0000256" key="5">
    <source>
        <dbReference type="ARBA" id="ARBA00023284"/>
    </source>
</evidence>
<evidence type="ECO:0000256" key="2">
    <source>
        <dbReference type="ARBA" id="ARBA00022448"/>
    </source>
</evidence>
<dbReference type="PRINTS" id="PR00421">
    <property type="entry name" value="THIOREDOXIN"/>
</dbReference>
<keyword evidence="3" id="KW-0249">Electron transport</keyword>
<evidence type="ECO:0000259" key="9">
    <source>
        <dbReference type="PROSITE" id="PS51352"/>
    </source>
</evidence>
<organism evidence="10 11">
    <name type="scientific">Emticicia aquatilis</name>
    <dbReference type="NCBI Taxonomy" id="1537369"/>
    <lineage>
        <taxon>Bacteria</taxon>
        <taxon>Pseudomonadati</taxon>
        <taxon>Bacteroidota</taxon>
        <taxon>Cytophagia</taxon>
        <taxon>Cytophagales</taxon>
        <taxon>Leadbetterellaceae</taxon>
        <taxon>Emticicia</taxon>
    </lineage>
</organism>
<dbReference type="PROSITE" id="PS51352">
    <property type="entry name" value="THIOREDOXIN_2"/>
    <property type="match status" value="1"/>
</dbReference>
<keyword evidence="5 8" id="KW-0676">Redox-active center</keyword>
<evidence type="ECO:0000256" key="4">
    <source>
        <dbReference type="ARBA" id="ARBA00023157"/>
    </source>
</evidence>
<dbReference type="FunFam" id="3.40.30.10:FF:000001">
    <property type="entry name" value="Thioredoxin"/>
    <property type="match status" value="1"/>
</dbReference>
<dbReference type="Proteomes" id="UP000609064">
    <property type="component" value="Unassembled WGS sequence"/>
</dbReference>
<dbReference type="GO" id="GO:0005829">
    <property type="term" value="C:cytosol"/>
    <property type="evidence" value="ECO:0007669"/>
    <property type="project" value="TreeGrafter"/>
</dbReference>
<reference evidence="10" key="1">
    <citation type="journal article" date="2014" name="Int. J. Syst. Evol. Microbiol.">
        <title>Complete genome sequence of Corynebacterium casei LMG S-19264T (=DSM 44701T), isolated from a smear-ripened cheese.</title>
        <authorList>
            <consortium name="US DOE Joint Genome Institute (JGI-PGF)"/>
            <person name="Walter F."/>
            <person name="Albersmeier A."/>
            <person name="Kalinowski J."/>
            <person name="Ruckert C."/>
        </authorList>
    </citation>
    <scope>NUCLEOTIDE SEQUENCE</scope>
    <source>
        <strain evidence="10">CGMCC 1.15958</strain>
    </source>
</reference>
<feature type="active site" description="Nucleophile" evidence="7">
    <location>
        <position position="24"/>
    </location>
</feature>
<feature type="disulfide bond" description="Redox-active" evidence="8">
    <location>
        <begin position="24"/>
        <end position="27"/>
    </location>
</feature>
<sequence>MTGTFEELIASEQPILIDFFATWCGPCKALTPTLQQLAQEMGEKVRIVKIDVDQNPKLAAKYRVTGVPTLMLFKKSELKWRQSGVLSLPQLKTTVENYI</sequence>
<dbReference type="NCBIfam" id="TIGR01068">
    <property type="entry name" value="thioredoxin"/>
    <property type="match status" value="1"/>
</dbReference>
<feature type="domain" description="Thioredoxin" evidence="9">
    <location>
        <begin position="1"/>
        <end position="99"/>
    </location>
</feature>
<dbReference type="SUPFAM" id="SSF52833">
    <property type="entry name" value="Thioredoxin-like"/>
    <property type="match status" value="1"/>
</dbReference>
<feature type="active site" description="Nucleophile" evidence="7">
    <location>
        <position position="27"/>
    </location>
</feature>
<dbReference type="PANTHER" id="PTHR45663:SF11">
    <property type="entry name" value="GEO12009P1"/>
    <property type="match status" value="1"/>
</dbReference>
<dbReference type="RefSeq" id="WP_188766945.1">
    <property type="nucleotide sequence ID" value="NZ_BMKK01000006.1"/>
</dbReference>
<protein>
    <recommendedName>
        <fullName evidence="6">Thioredoxin</fullName>
    </recommendedName>
</protein>
<dbReference type="InterPro" id="IPR013766">
    <property type="entry name" value="Thioredoxin_domain"/>
</dbReference>
<dbReference type="PANTHER" id="PTHR45663">
    <property type="entry name" value="GEO12009P1"/>
    <property type="match status" value="1"/>
</dbReference>
<keyword evidence="11" id="KW-1185">Reference proteome</keyword>
<evidence type="ECO:0000313" key="10">
    <source>
        <dbReference type="EMBL" id="GGD64128.1"/>
    </source>
</evidence>
<reference evidence="10" key="2">
    <citation type="submission" date="2020-09" db="EMBL/GenBank/DDBJ databases">
        <authorList>
            <person name="Sun Q."/>
            <person name="Zhou Y."/>
        </authorList>
    </citation>
    <scope>NUCLEOTIDE SEQUENCE</scope>
    <source>
        <strain evidence="10">CGMCC 1.15958</strain>
    </source>
</reference>
<comment type="similarity">
    <text evidence="1">Belongs to the thioredoxin family.</text>
</comment>
<dbReference type="Gene3D" id="3.40.30.10">
    <property type="entry name" value="Glutaredoxin"/>
    <property type="match status" value="1"/>
</dbReference>
<evidence type="ECO:0000313" key="11">
    <source>
        <dbReference type="Proteomes" id="UP000609064"/>
    </source>
</evidence>
<evidence type="ECO:0000256" key="8">
    <source>
        <dbReference type="PIRSR" id="PIRSR000077-4"/>
    </source>
</evidence>
<comment type="caution">
    <text evidence="10">The sequence shown here is derived from an EMBL/GenBank/DDBJ whole genome shotgun (WGS) entry which is preliminary data.</text>
</comment>
<name>A0A917DT33_9BACT</name>
<keyword evidence="2" id="KW-0813">Transport</keyword>
<dbReference type="CDD" id="cd02947">
    <property type="entry name" value="TRX_family"/>
    <property type="match status" value="1"/>
</dbReference>
<keyword evidence="4 8" id="KW-1015">Disulfide bond</keyword>
<evidence type="ECO:0000256" key="7">
    <source>
        <dbReference type="PIRSR" id="PIRSR000077-1"/>
    </source>
</evidence>
<accession>A0A917DT33</accession>
<dbReference type="GO" id="GO:0045454">
    <property type="term" value="P:cell redox homeostasis"/>
    <property type="evidence" value="ECO:0007669"/>
    <property type="project" value="TreeGrafter"/>
</dbReference>
<dbReference type="EMBL" id="BMKK01000006">
    <property type="protein sequence ID" value="GGD64128.1"/>
    <property type="molecule type" value="Genomic_DNA"/>
</dbReference>
<dbReference type="Pfam" id="PF00085">
    <property type="entry name" value="Thioredoxin"/>
    <property type="match status" value="1"/>
</dbReference>
<dbReference type="InterPro" id="IPR005746">
    <property type="entry name" value="Thioredoxin"/>
</dbReference>
<dbReference type="GO" id="GO:0015035">
    <property type="term" value="F:protein-disulfide reductase activity"/>
    <property type="evidence" value="ECO:0007669"/>
    <property type="project" value="UniProtKB-UniRule"/>
</dbReference>
<evidence type="ECO:0000256" key="6">
    <source>
        <dbReference type="NCBIfam" id="TIGR01068"/>
    </source>
</evidence>
<feature type="site" description="Contributes to redox potential value" evidence="7">
    <location>
        <position position="25"/>
    </location>
</feature>
<dbReference type="PIRSF" id="PIRSF000077">
    <property type="entry name" value="Thioredoxin"/>
    <property type="match status" value="1"/>
</dbReference>
<proteinExistence type="inferred from homology"/>